<name>A0ABV0F808_9ENTE</name>
<accession>A0ABV0F808</accession>
<dbReference type="InterPro" id="IPR030395">
    <property type="entry name" value="GP_PDE_dom"/>
</dbReference>
<dbReference type="EMBL" id="MAEI02000001">
    <property type="protein sequence ID" value="MEO1782236.1"/>
    <property type="molecule type" value="Genomic_DNA"/>
</dbReference>
<dbReference type="SUPFAM" id="SSF51695">
    <property type="entry name" value="PLC-like phosphodiesterases"/>
    <property type="match status" value="1"/>
</dbReference>
<dbReference type="InterPro" id="IPR017946">
    <property type="entry name" value="PLC-like_Pdiesterase_TIM-brl"/>
</dbReference>
<evidence type="ECO:0000313" key="2">
    <source>
        <dbReference type="EMBL" id="MEO1782236.1"/>
    </source>
</evidence>
<keyword evidence="4" id="KW-1185">Reference proteome</keyword>
<reference evidence="3" key="2">
    <citation type="submission" date="2016-06" db="EMBL/GenBank/DDBJ databases">
        <authorList>
            <person name="Van Tyne D."/>
        </authorList>
    </citation>
    <scope>NUCLEOTIDE SEQUENCE</scope>
    <source>
        <strain evidence="3">JM9A</strain>
    </source>
</reference>
<protein>
    <recommendedName>
        <fullName evidence="1">GP-PDE domain-containing protein</fullName>
    </recommendedName>
</protein>
<dbReference type="Proteomes" id="UP001429357">
    <property type="component" value="Unassembled WGS sequence"/>
</dbReference>
<dbReference type="EMBL" id="MAEI02000001">
    <property type="protein sequence ID" value="MEO1783236.1"/>
    <property type="molecule type" value="Genomic_DNA"/>
</dbReference>
<organism evidence="3 4">
    <name type="scientific">Enterococcus diestrammenae</name>
    <dbReference type="NCBI Taxonomy" id="1155073"/>
    <lineage>
        <taxon>Bacteria</taxon>
        <taxon>Bacillati</taxon>
        <taxon>Bacillota</taxon>
        <taxon>Bacilli</taxon>
        <taxon>Lactobacillales</taxon>
        <taxon>Enterococcaceae</taxon>
        <taxon>Enterococcus</taxon>
    </lineage>
</organism>
<dbReference type="PANTHER" id="PTHR46211:SF1">
    <property type="entry name" value="GLYCEROPHOSPHODIESTER PHOSPHODIESTERASE, CYTOPLASMIC"/>
    <property type="match status" value="1"/>
</dbReference>
<dbReference type="PROSITE" id="PS51704">
    <property type="entry name" value="GP_PDE"/>
    <property type="match status" value="1"/>
</dbReference>
<feature type="domain" description="GP-PDE" evidence="1">
    <location>
        <begin position="561"/>
        <end position="806"/>
    </location>
</feature>
<reference evidence="4" key="1">
    <citation type="submission" date="2016-06" db="EMBL/GenBank/DDBJ databases">
        <title>Four novel species of enterococci isolated from chicken manure.</title>
        <authorList>
            <person name="Van Tyne D."/>
        </authorList>
    </citation>
    <scope>NUCLEOTIDE SEQUENCE [LARGE SCALE GENOMIC DNA]</scope>
    <source>
        <strain evidence="4">JM9A</strain>
    </source>
</reference>
<dbReference type="Pfam" id="PF10651">
    <property type="entry name" value="BppU_N"/>
    <property type="match status" value="1"/>
</dbReference>
<dbReference type="PANTHER" id="PTHR46211">
    <property type="entry name" value="GLYCEROPHOSPHORYL DIESTER PHOSPHODIESTERASE"/>
    <property type="match status" value="1"/>
</dbReference>
<sequence>MNEDNKIFKTNEFSIEISPVGKAIQAKDIQYFSYDENSGLQLIHILMDGKPLDLPNGTEILLSAVKLNNQSQKLIYTPEIVDPLKGIVSFVIPREFLGYQGQIRCGLYINFSNNQTMHVGYFYINMGVSDIDTNLTEFTEDFWQGWSEFEAGSTAKMQELEQRIDEQTEIFNKADVYNKAEIEDKLEPFALQTDIDTLEIKKADKIDLAQTNENIENLDSTKADKTALAQTNASMATNLATKVDKGGNEQVTLRMLSQEVKTAMTGGSVAVIGPGGVNTSSIVDGAVTDKKVSAPILKAMLIPHIIPPNYDTTTKTLSFNGVTGSQDIITWGNGNYTTNSFLIPVGTKVINSTETGTISFKLVFDISTKLLSFESWAKELNQNQIAIVGFRHIAGKIIISADFPITVDGYPSEESIPKLPLVTILSGGSTSNRFPNLNSITKTLDFPGGFDWIFSVDGKTYTNAIPSTGLTVDLSNLSGTSAWYLIFNLSTKAITVIPYSALGNYVRGYAILGSLRILGVINGVSQFSLFLPHPFLVDGKLYGYSSGEGSKNISISLDAPVKCIHHRGYSLKYPENTLLAYRKSKTIGVNEVEMDLSWTSDNIPVDLHDDTINRTARDSEGNPPVTDMKISEITLAQAREYEYGSWKGAEFKGEKLPTFEECVIQCKALNQRLHVDRAFLLTEDKLEILDTILTKYDFYNIVWYINSKASGDLIRTKYPNATLYYLLFSDVTQTSIDVCKQLNTEEAKCVVFPQTDLITTENVNLALGENIEVHVWNADNVNRSSLINMGISGISTDFANIQQELLVD</sequence>
<evidence type="ECO:0000313" key="4">
    <source>
        <dbReference type="Proteomes" id="UP001429357"/>
    </source>
</evidence>
<dbReference type="Gene3D" id="3.20.20.190">
    <property type="entry name" value="Phosphatidylinositol (PI) phosphodiesterase"/>
    <property type="match status" value="1"/>
</dbReference>
<dbReference type="InterPro" id="IPR018913">
    <property type="entry name" value="BppU_N"/>
</dbReference>
<dbReference type="Gene3D" id="2.60.40.3350">
    <property type="match status" value="1"/>
</dbReference>
<comment type="caution">
    <text evidence="3">The sequence shown here is derived from an EMBL/GenBank/DDBJ whole genome shotgun (WGS) entry which is preliminary data.</text>
</comment>
<evidence type="ECO:0000259" key="1">
    <source>
        <dbReference type="PROSITE" id="PS51704"/>
    </source>
</evidence>
<dbReference type="Pfam" id="PF03009">
    <property type="entry name" value="GDPD"/>
    <property type="match status" value="1"/>
</dbReference>
<proteinExistence type="predicted"/>
<gene>
    <name evidence="2" type="ORF">BAU18_001829</name>
    <name evidence="3" type="ORF">BAU18_002855</name>
</gene>
<reference evidence="3 4" key="3">
    <citation type="submission" date="2024-02" db="EMBL/GenBank/DDBJ databases">
        <title>The Genome Sequence of Enterococcus diestrammenae JM9A.</title>
        <authorList>
            <person name="Earl A."/>
            <person name="Manson A."/>
            <person name="Gilmore M."/>
            <person name="Sanders J."/>
            <person name="Shea T."/>
            <person name="Howe W."/>
            <person name="Livny J."/>
            <person name="Cuomo C."/>
            <person name="Neafsey D."/>
            <person name="Birren B."/>
        </authorList>
    </citation>
    <scope>NUCLEOTIDE SEQUENCE [LARGE SCALE GENOMIC DNA]</scope>
    <source>
        <strain evidence="3 4">JM9A</strain>
    </source>
</reference>
<evidence type="ECO:0000313" key="3">
    <source>
        <dbReference type="EMBL" id="MEO1783236.1"/>
    </source>
</evidence>
<dbReference type="RefSeq" id="WP_161869659.1">
    <property type="nucleotide sequence ID" value="NZ_MAEI02000001.1"/>
</dbReference>